<evidence type="ECO:0000256" key="3">
    <source>
        <dbReference type="ARBA" id="ARBA00023015"/>
    </source>
</evidence>
<keyword evidence="2" id="KW-0862">Zinc</keyword>
<reference evidence="6 7" key="1">
    <citation type="submission" date="2017-10" db="EMBL/GenBank/DDBJ databases">
        <title>Comparative genomics in systemic dimorphic fungi from Ajellomycetaceae.</title>
        <authorList>
            <person name="Munoz J.F."/>
            <person name="Mcewen J.G."/>
            <person name="Clay O.K."/>
            <person name="Cuomo C.A."/>
        </authorList>
    </citation>
    <scope>NUCLEOTIDE SEQUENCE [LARGE SCALE GENOMIC DNA]</scope>
    <source>
        <strain evidence="6 7">UAMH7299</strain>
    </source>
</reference>
<keyword evidence="3" id="KW-0805">Transcription regulation</keyword>
<dbReference type="OrthoDB" id="40579at2759"/>
<dbReference type="AlphaFoldDB" id="A0A2B7YLM3"/>
<protein>
    <submittedName>
        <fullName evidence="6">Uncharacterized protein</fullName>
    </submittedName>
</protein>
<dbReference type="GO" id="GO:0046872">
    <property type="term" value="F:metal ion binding"/>
    <property type="evidence" value="ECO:0007669"/>
    <property type="project" value="UniProtKB-KW"/>
</dbReference>
<keyword evidence="7" id="KW-1185">Reference proteome</keyword>
<keyword evidence="5" id="KW-0539">Nucleus</keyword>
<dbReference type="EMBL" id="PDNA01000034">
    <property type="protein sequence ID" value="PGH21517.1"/>
    <property type="molecule type" value="Genomic_DNA"/>
</dbReference>
<comment type="caution">
    <text evidence="6">The sequence shown here is derived from an EMBL/GenBank/DDBJ whole genome shotgun (WGS) entry which is preliminary data.</text>
</comment>
<evidence type="ECO:0000256" key="5">
    <source>
        <dbReference type="ARBA" id="ARBA00023242"/>
    </source>
</evidence>
<evidence type="ECO:0000313" key="6">
    <source>
        <dbReference type="EMBL" id="PGH21517.1"/>
    </source>
</evidence>
<proteinExistence type="predicted"/>
<evidence type="ECO:0000256" key="1">
    <source>
        <dbReference type="ARBA" id="ARBA00022723"/>
    </source>
</evidence>
<gene>
    <name evidence="6" type="ORF">AJ80_03185</name>
</gene>
<dbReference type="PANTHER" id="PTHR47660:SF2">
    <property type="entry name" value="TRANSCRIPTION FACTOR WITH C2H2 AND ZN(2)-CYS(6) DNA BINDING DOMAIN (EUROFUNG)"/>
    <property type="match status" value="1"/>
</dbReference>
<evidence type="ECO:0000256" key="4">
    <source>
        <dbReference type="ARBA" id="ARBA00023163"/>
    </source>
</evidence>
<dbReference type="Proteomes" id="UP000224634">
    <property type="component" value="Unassembled WGS sequence"/>
</dbReference>
<organism evidence="6 7">
    <name type="scientific">Polytolypa hystricis (strain UAMH7299)</name>
    <dbReference type="NCBI Taxonomy" id="1447883"/>
    <lineage>
        <taxon>Eukaryota</taxon>
        <taxon>Fungi</taxon>
        <taxon>Dikarya</taxon>
        <taxon>Ascomycota</taxon>
        <taxon>Pezizomycotina</taxon>
        <taxon>Eurotiomycetes</taxon>
        <taxon>Eurotiomycetidae</taxon>
        <taxon>Onygenales</taxon>
        <taxon>Onygenales incertae sedis</taxon>
        <taxon>Polytolypa</taxon>
    </lineage>
</organism>
<keyword evidence="1" id="KW-0479">Metal-binding</keyword>
<dbReference type="STRING" id="1447883.A0A2B7YLM3"/>
<dbReference type="PANTHER" id="PTHR47660">
    <property type="entry name" value="TRANSCRIPTION FACTOR WITH C2H2 AND ZN(2)-CYS(6) DNA BINDING DOMAIN (EUROFUNG)-RELATED-RELATED"/>
    <property type="match status" value="1"/>
</dbReference>
<sequence length="404" mass="45645">MLDSLCTYSATIQAFILSNSNSVVSYAELTLPLPEPREVWCAPTAILWKREFLAKFPSSQSPPSHIPSVVEAIHSCLESGLGTQTIKLWCSIYLTLSLAHTTCALLDILKFIEWLKSSSHGVIGDTNSCILIPRPSSLHAYREKADRPRPTRCPCVVRAYPTFHRRRERVERNNTQWWPASRTDPSGGSPEWAYTCALLYSKDRSENPHGKAYSEPLALNTTFMHSQPIMFPYLPGTTTAHTAGEVDTKHLRSPHWPHWTHPRRSLLSLFLLSINDGLLRRRARPNPVLAAIPPPPRTELTSIPFPYRSIHLHISLEELQTFAASEDNEEARKVYLAARQWIDSQSSRQAVWHAKAVGTTLCKRSRFTTLCARYNTTLKWTIIEEAIFAWGVFTVVASCVNEAC</sequence>
<keyword evidence="4" id="KW-0804">Transcription</keyword>
<evidence type="ECO:0000256" key="2">
    <source>
        <dbReference type="ARBA" id="ARBA00022833"/>
    </source>
</evidence>
<evidence type="ECO:0000313" key="7">
    <source>
        <dbReference type="Proteomes" id="UP000224634"/>
    </source>
</evidence>
<name>A0A2B7YLM3_POLH7</name>
<accession>A0A2B7YLM3</accession>